<keyword evidence="9 16" id="KW-0418">Kinase</keyword>
<dbReference type="Gene3D" id="3.30.565.10">
    <property type="entry name" value="Histidine kinase-like ATPase, C-terminal domain"/>
    <property type="match status" value="1"/>
</dbReference>
<dbReference type="InterPro" id="IPR003594">
    <property type="entry name" value="HATPase_dom"/>
</dbReference>
<dbReference type="InterPro" id="IPR036097">
    <property type="entry name" value="HisK_dim/P_sf"/>
</dbReference>
<evidence type="ECO:0000256" key="12">
    <source>
        <dbReference type="ARBA" id="ARBA00023012"/>
    </source>
</evidence>
<reference evidence="16" key="1">
    <citation type="submission" date="2021-10" db="EMBL/GenBank/DDBJ databases">
        <title>Anaerobic single-cell dispensing facilitates the cultivation of human gut bacteria.</title>
        <authorList>
            <person name="Afrizal A."/>
        </authorList>
    </citation>
    <scope>NUCLEOTIDE SEQUENCE</scope>
    <source>
        <strain evidence="16">CLA-AA-H204</strain>
    </source>
</reference>
<dbReference type="PROSITE" id="PS50109">
    <property type="entry name" value="HIS_KIN"/>
    <property type="match status" value="1"/>
</dbReference>
<dbReference type="GO" id="GO:0005886">
    <property type="term" value="C:plasma membrane"/>
    <property type="evidence" value="ECO:0007669"/>
    <property type="project" value="UniProtKB-SubCell"/>
</dbReference>
<feature type="transmembrane region" description="Helical" evidence="14">
    <location>
        <begin position="193"/>
        <end position="217"/>
    </location>
</feature>
<sequence length="656" mass="74621">MKKKKRSIRRASAVIAFILLTSIAFLSAVFTLEMIDSQIYRNSQKETAADFQEQIGSCLAAEIFSDFVNYDIEDARSCAYSLADETNFNFYVFKKSVDTSVERICTIENGNLASVIPEYMAIVGNYDSYCYPGITIDVLNSPEQIFTEVEEQDANLSRGDIYAVAFFPLGDLTYHDDLYFKMKYIDFAYKTRYAIFAVLAVSTIGAVILLVTLVRTAGKKDEEGRIQRSFIDKIPLELYGLMLYIVAACVAGFFGNIWGFYGTDIGSFAAIVILAVLTATLLLVFLMSCSVRHKTKTLWRNTLLCRFVKWLKQALSYIKKHMPFIYKGVVIALGITFIEFIGVLMLEDSYNWEWIFLVFLVEKAALFLIFCIILANLNQLKQGGEKIAEGDYDYQMDTSHMRGEFKNYAEHLNQIGSGMQTALDERMKSEHFKTELITNVSHDIKTPLTSIINYVDLLTKEDVENPKVQEYLEVLTRQSARLKKLIEDLIEASKASSGVLKVNWEKCVPEVLLTQAAGEYEERLQAKNLELVIHHPEEELSVLADGRHLWRVFDNLLNNIYKYAQPGTRVYLDLEQDERNVSIVFRNISKSPLHMTGEELQERFVRGDSSRNTEGSGLGLSIARSLTELMHGSFHLLVDGDFFKVTLTFPRNTENA</sequence>
<keyword evidence="10" id="KW-0067">ATP-binding</keyword>
<dbReference type="Proteomes" id="UP001198893">
    <property type="component" value="Unassembled WGS sequence"/>
</dbReference>
<dbReference type="EMBL" id="JAJEQW010000007">
    <property type="protein sequence ID" value="MCC2242193.1"/>
    <property type="molecule type" value="Genomic_DNA"/>
</dbReference>
<dbReference type="Pfam" id="PF00512">
    <property type="entry name" value="HisKA"/>
    <property type="match status" value="1"/>
</dbReference>
<keyword evidence="4" id="KW-1003">Cell membrane</keyword>
<dbReference type="FunFam" id="1.10.287.130:FF:000001">
    <property type="entry name" value="Two-component sensor histidine kinase"/>
    <property type="match status" value="1"/>
</dbReference>
<dbReference type="GO" id="GO:0005524">
    <property type="term" value="F:ATP binding"/>
    <property type="evidence" value="ECO:0007669"/>
    <property type="project" value="UniProtKB-KW"/>
</dbReference>
<feature type="transmembrane region" description="Helical" evidence="14">
    <location>
        <begin position="238"/>
        <end position="261"/>
    </location>
</feature>
<protein>
    <recommendedName>
        <fullName evidence="3">histidine kinase</fullName>
        <ecNumber evidence="3">2.7.13.3</ecNumber>
    </recommendedName>
</protein>
<keyword evidence="11 14" id="KW-1133">Transmembrane helix</keyword>
<evidence type="ECO:0000256" key="1">
    <source>
        <dbReference type="ARBA" id="ARBA00000085"/>
    </source>
</evidence>
<dbReference type="AlphaFoldDB" id="A0AAW4WBN8"/>
<dbReference type="RefSeq" id="WP_227710129.1">
    <property type="nucleotide sequence ID" value="NZ_JAJEQW010000007.1"/>
</dbReference>
<comment type="subcellular location">
    <subcellularLocation>
        <location evidence="2">Cell membrane</location>
        <topology evidence="2">Multi-pass membrane protein</topology>
    </subcellularLocation>
</comment>
<dbReference type="GO" id="GO:0000155">
    <property type="term" value="F:phosphorelay sensor kinase activity"/>
    <property type="evidence" value="ECO:0007669"/>
    <property type="project" value="InterPro"/>
</dbReference>
<evidence type="ECO:0000256" key="8">
    <source>
        <dbReference type="ARBA" id="ARBA00022741"/>
    </source>
</evidence>
<feature type="transmembrane region" description="Helical" evidence="14">
    <location>
        <begin position="352"/>
        <end position="377"/>
    </location>
</feature>
<feature type="transmembrane region" description="Helical" evidence="14">
    <location>
        <begin position="267"/>
        <end position="291"/>
    </location>
</feature>
<evidence type="ECO:0000313" key="16">
    <source>
        <dbReference type="EMBL" id="MCC2242193.1"/>
    </source>
</evidence>
<feature type="transmembrane region" description="Helical" evidence="14">
    <location>
        <begin position="324"/>
        <end position="346"/>
    </location>
</feature>
<dbReference type="InterPro" id="IPR036890">
    <property type="entry name" value="HATPase_C_sf"/>
</dbReference>
<evidence type="ECO:0000256" key="9">
    <source>
        <dbReference type="ARBA" id="ARBA00022777"/>
    </source>
</evidence>
<dbReference type="SUPFAM" id="SSF55874">
    <property type="entry name" value="ATPase domain of HSP90 chaperone/DNA topoisomerase II/histidine kinase"/>
    <property type="match status" value="1"/>
</dbReference>
<evidence type="ECO:0000313" key="17">
    <source>
        <dbReference type="Proteomes" id="UP001198893"/>
    </source>
</evidence>
<keyword evidence="13 14" id="KW-0472">Membrane</keyword>
<dbReference type="PANTHER" id="PTHR45528">
    <property type="entry name" value="SENSOR HISTIDINE KINASE CPXA"/>
    <property type="match status" value="1"/>
</dbReference>
<evidence type="ECO:0000259" key="15">
    <source>
        <dbReference type="PROSITE" id="PS50109"/>
    </source>
</evidence>
<organism evidence="16 17">
    <name type="scientific">Roseburia amylophila</name>
    <dbReference type="NCBI Taxonomy" id="2981794"/>
    <lineage>
        <taxon>Bacteria</taxon>
        <taxon>Bacillati</taxon>
        <taxon>Bacillota</taxon>
        <taxon>Clostridia</taxon>
        <taxon>Lachnospirales</taxon>
        <taxon>Lachnospiraceae</taxon>
        <taxon>Roseburia</taxon>
    </lineage>
</organism>
<evidence type="ECO:0000256" key="7">
    <source>
        <dbReference type="ARBA" id="ARBA00022692"/>
    </source>
</evidence>
<dbReference type="Gene3D" id="1.10.287.130">
    <property type="match status" value="1"/>
</dbReference>
<evidence type="ECO:0000256" key="5">
    <source>
        <dbReference type="ARBA" id="ARBA00022553"/>
    </source>
</evidence>
<dbReference type="InterPro" id="IPR050398">
    <property type="entry name" value="HssS/ArlS-like"/>
</dbReference>
<proteinExistence type="predicted"/>
<dbReference type="EC" id="2.7.13.3" evidence="3"/>
<keyword evidence="12" id="KW-0902">Two-component regulatory system</keyword>
<dbReference type="SMART" id="SM00388">
    <property type="entry name" value="HisKA"/>
    <property type="match status" value="1"/>
</dbReference>
<comment type="catalytic activity">
    <reaction evidence="1">
        <text>ATP + protein L-histidine = ADP + protein N-phospho-L-histidine.</text>
        <dbReference type="EC" id="2.7.13.3"/>
    </reaction>
</comment>
<keyword evidence="6" id="KW-0808">Transferase</keyword>
<evidence type="ECO:0000256" key="3">
    <source>
        <dbReference type="ARBA" id="ARBA00012438"/>
    </source>
</evidence>
<dbReference type="InterPro" id="IPR003661">
    <property type="entry name" value="HisK_dim/P_dom"/>
</dbReference>
<evidence type="ECO:0000256" key="11">
    <source>
        <dbReference type="ARBA" id="ARBA00022989"/>
    </source>
</evidence>
<keyword evidence="7 14" id="KW-0812">Transmembrane</keyword>
<dbReference type="InterPro" id="IPR005467">
    <property type="entry name" value="His_kinase_dom"/>
</dbReference>
<dbReference type="CDD" id="cd00082">
    <property type="entry name" value="HisKA"/>
    <property type="match status" value="1"/>
</dbReference>
<evidence type="ECO:0000256" key="10">
    <source>
        <dbReference type="ARBA" id="ARBA00022840"/>
    </source>
</evidence>
<dbReference type="SUPFAM" id="SSF47384">
    <property type="entry name" value="Homodimeric domain of signal transducing histidine kinase"/>
    <property type="match status" value="1"/>
</dbReference>
<evidence type="ECO:0000256" key="2">
    <source>
        <dbReference type="ARBA" id="ARBA00004651"/>
    </source>
</evidence>
<accession>A0AAW4WBN8</accession>
<feature type="domain" description="Histidine kinase" evidence="15">
    <location>
        <begin position="439"/>
        <end position="653"/>
    </location>
</feature>
<evidence type="ECO:0000256" key="14">
    <source>
        <dbReference type="SAM" id="Phobius"/>
    </source>
</evidence>
<evidence type="ECO:0000256" key="13">
    <source>
        <dbReference type="ARBA" id="ARBA00023136"/>
    </source>
</evidence>
<evidence type="ECO:0000256" key="6">
    <source>
        <dbReference type="ARBA" id="ARBA00022679"/>
    </source>
</evidence>
<comment type="caution">
    <text evidence="16">The sequence shown here is derived from an EMBL/GenBank/DDBJ whole genome shotgun (WGS) entry which is preliminary data.</text>
</comment>
<evidence type="ECO:0000256" key="4">
    <source>
        <dbReference type="ARBA" id="ARBA00022475"/>
    </source>
</evidence>
<keyword evidence="8" id="KW-0547">Nucleotide-binding</keyword>
<name>A0AAW4WBN8_9FIRM</name>
<dbReference type="Pfam" id="PF02518">
    <property type="entry name" value="HATPase_c"/>
    <property type="match status" value="1"/>
</dbReference>
<keyword evidence="5" id="KW-0597">Phosphoprotein</keyword>
<gene>
    <name evidence="16" type="ORF">LKD47_07760</name>
</gene>
<dbReference type="PANTHER" id="PTHR45528:SF1">
    <property type="entry name" value="SENSOR HISTIDINE KINASE CPXA"/>
    <property type="match status" value="1"/>
</dbReference>
<dbReference type="SMART" id="SM00387">
    <property type="entry name" value="HATPase_c"/>
    <property type="match status" value="1"/>
</dbReference>